<evidence type="ECO:0000313" key="3">
    <source>
        <dbReference type="EMBL" id="EMA30040.1"/>
    </source>
</evidence>
<feature type="transmembrane region" description="Helical" evidence="1">
    <location>
        <begin position="89"/>
        <end position="112"/>
    </location>
</feature>
<feature type="domain" description="DUF7965" evidence="2">
    <location>
        <begin position="8"/>
        <end position="160"/>
    </location>
</feature>
<reference evidence="3 4" key="1">
    <citation type="journal article" date="2014" name="PLoS Genet.">
        <title>Phylogenetically driven sequencing of extremely halophilic archaea reveals strategies for static and dynamic osmo-response.</title>
        <authorList>
            <person name="Becker E.A."/>
            <person name="Seitzer P.M."/>
            <person name="Tritt A."/>
            <person name="Larsen D."/>
            <person name="Krusor M."/>
            <person name="Yao A.I."/>
            <person name="Wu D."/>
            <person name="Madern D."/>
            <person name="Eisen J.A."/>
            <person name="Darling A.E."/>
            <person name="Facciotti M.T."/>
        </authorList>
    </citation>
    <scope>NUCLEOTIDE SEQUENCE [LARGE SCALE GENOMIC DNA]</scope>
    <source>
        <strain evidence="3 4">JCM 10879</strain>
    </source>
</reference>
<evidence type="ECO:0000256" key="1">
    <source>
        <dbReference type="SAM" id="Phobius"/>
    </source>
</evidence>
<keyword evidence="1" id="KW-0812">Transmembrane</keyword>
<comment type="caution">
    <text evidence="3">The sequence shown here is derived from an EMBL/GenBank/DDBJ whole genome shotgun (WGS) entry which is preliminary data.</text>
</comment>
<evidence type="ECO:0000259" key="2">
    <source>
        <dbReference type="Pfam" id="PF25913"/>
    </source>
</evidence>
<dbReference type="AlphaFoldDB" id="M0LDL9"/>
<sequence>MASSWRTLEVTATATSALVLVVVSAVLVGHVYGGLAEALLGTDTPTAGLLFGYLWLLALVAAADLEVVASPGGDSADARARRSVGTIGWTAGAGAGIALVYLTVVLVLGFVASGPGSTDTGTVAVGRIVVGGTVVGAGIGIVVGGLLVACDRMAAAVASDAVPSDEA</sequence>
<accession>M0LDL9</accession>
<feature type="transmembrane region" description="Helical" evidence="1">
    <location>
        <begin position="12"/>
        <end position="35"/>
    </location>
</feature>
<feature type="transmembrane region" description="Helical" evidence="1">
    <location>
        <begin position="124"/>
        <end position="149"/>
    </location>
</feature>
<gene>
    <name evidence="3" type="ORF">C446_16952</name>
</gene>
<proteinExistence type="predicted"/>
<protein>
    <recommendedName>
        <fullName evidence="2">DUF7965 domain-containing protein</fullName>
    </recommendedName>
</protein>
<organism evidence="3 4">
    <name type="scientific">Halobiforma nitratireducens JCM 10879</name>
    <dbReference type="NCBI Taxonomy" id="1227454"/>
    <lineage>
        <taxon>Archaea</taxon>
        <taxon>Methanobacteriati</taxon>
        <taxon>Methanobacteriota</taxon>
        <taxon>Stenosarchaea group</taxon>
        <taxon>Halobacteria</taxon>
        <taxon>Halobacteriales</taxon>
        <taxon>Natrialbaceae</taxon>
        <taxon>Halobiforma</taxon>
    </lineage>
</organism>
<dbReference type="RefSeq" id="WP_006674267.1">
    <property type="nucleotide sequence ID" value="NZ_AOMA01000182.1"/>
</dbReference>
<name>M0LDL9_9EURY</name>
<dbReference type="Proteomes" id="UP000011607">
    <property type="component" value="Unassembled WGS sequence"/>
</dbReference>
<dbReference type="EMBL" id="AOMA01000182">
    <property type="protein sequence ID" value="EMA30040.1"/>
    <property type="molecule type" value="Genomic_DNA"/>
</dbReference>
<dbReference type="Pfam" id="PF25913">
    <property type="entry name" value="DUF7965"/>
    <property type="match status" value="1"/>
</dbReference>
<keyword evidence="1" id="KW-0472">Membrane</keyword>
<feature type="transmembrane region" description="Helical" evidence="1">
    <location>
        <begin position="47"/>
        <end position="68"/>
    </location>
</feature>
<dbReference type="InterPro" id="IPR058271">
    <property type="entry name" value="DUF7965"/>
</dbReference>
<keyword evidence="1" id="KW-1133">Transmembrane helix</keyword>
<keyword evidence="4" id="KW-1185">Reference proteome</keyword>
<evidence type="ECO:0000313" key="4">
    <source>
        <dbReference type="Proteomes" id="UP000011607"/>
    </source>
</evidence>
<dbReference type="eggNOG" id="arCOG11098">
    <property type="taxonomic scope" value="Archaea"/>
</dbReference>
<dbReference type="STRING" id="1227454.C446_16952"/>